<comment type="caution">
    <text evidence="3">The sequence shown here is derived from an EMBL/GenBank/DDBJ whole genome shotgun (WGS) entry which is preliminary data.</text>
</comment>
<feature type="domain" description="PurE" evidence="2">
    <location>
        <begin position="121"/>
        <end position="248"/>
    </location>
</feature>
<dbReference type="NCBIfam" id="NF033503">
    <property type="entry name" value="LarB"/>
    <property type="match status" value="1"/>
</dbReference>
<proteinExistence type="predicted"/>
<dbReference type="GO" id="GO:0006189">
    <property type="term" value="P:'de novo' IMP biosynthetic process"/>
    <property type="evidence" value="ECO:0007669"/>
    <property type="project" value="InterPro"/>
</dbReference>
<dbReference type="Pfam" id="PF00731">
    <property type="entry name" value="AIRC"/>
    <property type="match status" value="1"/>
</dbReference>
<dbReference type="PANTHER" id="PTHR43064">
    <property type="entry name" value="PHOSPHORIBOSYLAMINOIMIDAZOLE CARBOXYLASE-RELATED"/>
    <property type="match status" value="1"/>
</dbReference>
<gene>
    <name evidence="3" type="ORF">COW11_04080</name>
</gene>
<reference evidence="3 4" key="1">
    <citation type="submission" date="2017-09" db="EMBL/GenBank/DDBJ databases">
        <title>Depth-based differentiation of microbial function through sediment-hosted aquifers and enrichment of novel symbionts in the deep terrestrial subsurface.</title>
        <authorList>
            <person name="Probst A.J."/>
            <person name="Ladd B."/>
            <person name="Jarett J.K."/>
            <person name="Geller-Mcgrath D.E."/>
            <person name="Sieber C.M."/>
            <person name="Emerson J.B."/>
            <person name="Anantharaman K."/>
            <person name="Thomas B.C."/>
            <person name="Malmstrom R."/>
            <person name="Stieglmeier M."/>
            <person name="Klingl A."/>
            <person name="Woyke T."/>
            <person name="Ryan C.M."/>
            <person name="Banfield J.F."/>
        </authorList>
    </citation>
    <scope>NUCLEOTIDE SEQUENCE [LARGE SCALE GENOMIC DNA]</scope>
    <source>
        <strain evidence="3">CG12_big_fil_rev_8_21_14_0_65_43_15</strain>
    </source>
</reference>
<evidence type="ECO:0000259" key="2">
    <source>
        <dbReference type="SMART" id="SM01001"/>
    </source>
</evidence>
<dbReference type="Proteomes" id="UP000231267">
    <property type="component" value="Unassembled WGS sequence"/>
</dbReference>
<keyword evidence="1" id="KW-1133">Transmembrane helix</keyword>
<keyword evidence="1" id="KW-0812">Transmembrane</keyword>
<dbReference type="InterPro" id="IPR000031">
    <property type="entry name" value="PurE_dom"/>
</dbReference>
<name>A0A2J0LEK1_9BACT</name>
<feature type="transmembrane region" description="Helical" evidence="1">
    <location>
        <begin position="176"/>
        <end position="195"/>
    </location>
</feature>
<dbReference type="PANTHER" id="PTHR43064:SF1">
    <property type="entry name" value="SLL1489 PROTEIN"/>
    <property type="match status" value="1"/>
</dbReference>
<dbReference type="SUPFAM" id="SSF52255">
    <property type="entry name" value="N5-CAIR mutase (phosphoribosylaminoimidazole carboxylase, PurE)"/>
    <property type="match status" value="1"/>
</dbReference>
<dbReference type="AlphaFoldDB" id="A0A2J0LEK1"/>
<accession>A0A2J0LEK1</accession>
<organism evidence="3 4">
    <name type="scientific">Candidatus Taenaricola geysiri</name>
    <dbReference type="NCBI Taxonomy" id="1974752"/>
    <lineage>
        <taxon>Bacteria</taxon>
        <taxon>Pseudomonadati</taxon>
        <taxon>Candidatus Omnitrophota</taxon>
        <taxon>Candidatus Taenaricola</taxon>
    </lineage>
</organism>
<dbReference type="Gene3D" id="3.40.50.1970">
    <property type="match status" value="1"/>
</dbReference>
<dbReference type="InterPro" id="IPR039476">
    <property type="entry name" value="P2CMN_synthase_LarB"/>
</dbReference>
<keyword evidence="1" id="KW-0472">Membrane</keyword>
<evidence type="ECO:0000313" key="3">
    <source>
        <dbReference type="EMBL" id="PIW66292.1"/>
    </source>
</evidence>
<sequence length="248" mass="27171">MNPRNNSIKRIIGRLSRGAISRHEAFEKLKDLPYSDLGFAKLDNHRQVRKGFPEVIYARGKALNHLEKITAHSLNRRQPLIITKAEETVYSFLKSKFPVLKYSNTAQIIYYTRKRPVLKKGFVSVVTAGTSDINVAEEAAVTLEVMGNKIRRVYDVGVAGIHRVFDKRRLLAASRVVIVIAGMEGALASVVAGLINKPVIAVPTSVGYGASFKGLAPLLTMLNCCAPGTVVVNIDNGFGAAYFADMIQ</sequence>
<evidence type="ECO:0000313" key="4">
    <source>
        <dbReference type="Proteomes" id="UP000231267"/>
    </source>
</evidence>
<dbReference type="GO" id="GO:0016787">
    <property type="term" value="F:hydrolase activity"/>
    <property type="evidence" value="ECO:0007669"/>
    <property type="project" value="InterPro"/>
</dbReference>
<dbReference type="SMART" id="SM01001">
    <property type="entry name" value="AIRC"/>
    <property type="match status" value="1"/>
</dbReference>
<dbReference type="EMBL" id="PFGP01000096">
    <property type="protein sequence ID" value="PIW66292.1"/>
    <property type="molecule type" value="Genomic_DNA"/>
</dbReference>
<evidence type="ECO:0000256" key="1">
    <source>
        <dbReference type="SAM" id="Phobius"/>
    </source>
</evidence>
<protein>
    <submittedName>
        <fullName evidence="3">1-(5-phosphoribosyl)-5-amino-4-imidazole-carboxylate carboxylase</fullName>
    </submittedName>
</protein>